<dbReference type="EMBL" id="CP106880">
    <property type="protein sequence ID" value="UYC82740.1"/>
    <property type="molecule type" value="Genomic_DNA"/>
</dbReference>
<evidence type="ECO:0000313" key="3">
    <source>
        <dbReference type="EMBL" id="UYC82740.1"/>
    </source>
</evidence>
<dbReference type="Proteomes" id="UP001062223">
    <property type="component" value="Plasmid unnamed"/>
</dbReference>
<evidence type="ECO:0000256" key="2">
    <source>
        <dbReference type="SAM" id="MobiDB-lite"/>
    </source>
</evidence>
<dbReference type="RefSeq" id="WP_262140233.1">
    <property type="nucleotide sequence ID" value="NZ_CP106880.1"/>
</dbReference>
<feature type="region of interest" description="Disordered" evidence="2">
    <location>
        <begin position="102"/>
        <end position="146"/>
    </location>
</feature>
<evidence type="ECO:0000256" key="1">
    <source>
        <dbReference type="SAM" id="Coils"/>
    </source>
</evidence>
<dbReference type="KEGG" id="cpoi:OE229_17550"/>
<sequence length="146" mass="15681">MAQVRTSGKQAAARKAARERAVERAAEFRRRQEQLEELAAEYFVAADAVDGINEDAEARIQKIRDEAAAAVADAEERARAIIGRMLDTKVTRDEVAERLGVPVRDVKRAKTKAATAPESRSDDVTGEAQPGGGDSPVETGAESYAA</sequence>
<keyword evidence="1" id="KW-0175">Coiled coil</keyword>
<accession>A0A9Q9PBD3</accession>
<dbReference type="AlphaFoldDB" id="A0A9Q9PBD3"/>
<protein>
    <submittedName>
        <fullName evidence="3">Uncharacterized protein</fullName>
    </submittedName>
</protein>
<organism evidence="3 4">
    <name type="scientific">Curtobacterium poinsettiae</name>
    <dbReference type="NCBI Taxonomy" id="159612"/>
    <lineage>
        <taxon>Bacteria</taxon>
        <taxon>Bacillati</taxon>
        <taxon>Actinomycetota</taxon>
        <taxon>Actinomycetes</taxon>
        <taxon>Micrococcales</taxon>
        <taxon>Microbacteriaceae</taxon>
        <taxon>Curtobacterium</taxon>
    </lineage>
</organism>
<reference evidence="3" key="1">
    <citation type="submission" date="2022-09" db="EMBL/GenBank/DDBJ databases">
        <title>Taxonomy of Curtobacterium flaccumfaciens.</title>
        <authorList>
            <person name="Osdaghi E."/>
            <person name="Taghavi S.M."/>
            <person name="Hamidizade M."/>
            <person name="Abachi H."/>
            <person name="Fazliarab A."/>
            <person name="Baeyen S."/>
            <person name="Portier P."/>
            <person name="Van Vaerenbergh J."/>
            <person name="Jacques M.-A."/>
        </authorList>
    </citation>
    <scope>NUCLEOTIDE SEQUENCE</scope>
    <source>
        <strain evidence="3">AGQB46</strain>
        <plasmid evidence="3">unnamed</plasmid>
    </source>
</reference>
<geneLocation type="plasmid" evidence="3 4">
    <name>unnamed</name>
</geneLocation>
<feature type="coiled-coil region" evidence="1">
    <location>
        <begin position="18"/>
        <end position="73"/>
    </location>
</feature>
<evidence type="ECO:0000313" key="4">
    <source>
        <dbReference type="Proteomes" id="UP001062223"/>
    </source>
</evidence>
<name>A0A9Q9PBD3_9MICO</name>
<proteinExistence type="predicted"/>
<dbReference type="GeneID" id="99625320"/>
<gene>
    <name evidence="3" type="ORF">OE229_17550</name>
</gene>
<keyword evidence="3" id="KW-0614">Plasmid</keyword>